<proteinExistence type="predicted"/>
<evidence type="ECO:0000313" key="2">
    <source>
        <dbReference type="EMBL" id="CAG6455473.1"/>
    </source>
</evidence>
<dbReference type="EMBL" id="HBUE01028578">
    <property type="protein sequence ID" value="CAG6455473.1"/>
    <property type="molecule type" value="Transcribed_RNA"/>
</dbReference>
<evidence type="ECO:0000256" key="1">
    <source>
        <dbReference type="SAM" id="MobiDB-lite"/>
    </source>
</evidence>
<dbReference type="AlphaFoldDB" id="A0A8D8F2W6"/>
<name>A0A8D8F2W6_CULPI</name>
<reference evidence="2" key="1">
    <citation type="submission" date="2021-05" db="EMBL/GenBank/DDBJ databases">
        <authorList>
            <person name="Alioto T."/>
            <person name="Alioto T."/>
            <person name="Gomez Garrido J."/>
        </authorList>
    </citation>
    <scope>NUCLEOTIDE SEQUENCE</scope>
</reference>
<protein>
    <submittedName>
        <fullName evidence="2">(northern house mosquito) hypothetical protein</fullName>
    </submittedName>
</protein>
<accession>A0A8D8F2W6</accession>
<sequence length="102" mass="11549">MCADLMWTAQISTLLLDGQQQRLRQQPERSAELPKLQRSQGLSEEIGYHPVRRTVLQRNLLRDAQFQKACPQDYSSSKGENKAGRRASVSWVAGPVCIRVPN</sequence>
<organism evidence="2">
    <name type="scientific">Culex pipiens</name>
    <name type="common">House mosquito</name>
    <dbReference type="NCBI Taxonomy" id="7175"/>
    <lineage>
        <taxon>Eukaryota</taxon>
        <taxon>Metazoa</taxon>
        <taxon>Ecdysozoa</taxon>
        <taxon>Arthropoda</taxon>
        <taxon>Hexapoda</taxon>
        <taxon>Insecta</taxon>
        <taxon>Pterygota</taxon>
        <taxon>Neoptera</taxon>
        <taxon>Endopterygota</taxon>
        <taxon>Diptera</taxon>
        <taxon>Nematocera</taxon>
        <taxon>Culicoidea</taxon>
        <taxon>Culicidae</taxon>
        <taxon>Culicinae</taxon>
        <taxon>Culicini</taxon>
        <taxon>Culex</taxon>
        <taxon>Culex</taxon>
    </lineage>
</organism>
<feature type="region of interest" description="Disordered" evidence="1">
    <location>
        <begin position="21"/>
        <end position="41"/>
    </location>
</feature>